<dbReference type="SUPFAM" id="SSF53756">
    <property type="entry name" value="UDP-Glycosyltransferase/glycogen phosphorylase"/>
    <property type="match status" value="1"/>
</dbReference>
<dbReference type="EMBL" id="LCYG01000109">
    <property type="protein sequence ID" value="KLK89928.1"/>
    <property type="molecule type" value="Genomic_DNA"/>
</dbReference>
<dbReference type="PATRIC" id="fig|1225564.3.peg.266"/>
<protein>
    <recommendedName>
        <fullName evidence="3">Glycosyltransferase</fullName>
    </recommendedName>
</protein>
<proteinExistence type="predicted"/>
<evidence type="ECO:0000313" key="2">
    <source>
        <dbReference type="Proteomes" id="UP000035489"/>
    </source>
</evidence>
<dbReference type="Gene3D" id="3.40.50.2000">
    <property type="entry name" value="Glycogen Phosphorylase B"/>
    <property type="match status" value="1"/>
</dbReference>
<evidence type="ECO:0008006" key="3">
    <source>
        <dbReference type="Google" id="ProtNLM"/>
    </source>
</evidence>
<accession>A0A0H1R478</accession>
<evidence type="ECO:0000313" key="1">
    <source>
        <dbReference type="EMBL" id="KLK89928.1"/>
    </source>
</evidence>
<keyword evidence="2" id="KW-1185">Reference proteome</keyword>
<sequence length="345" mass="38458">MALMLRVLIVPELYETGAPTACAYWRLILPFTDRLITSAINVRFVPLAQLSAVRGDIVVMQRTSARTVAELERLRDYCERTGTKLVYDIDDDLLALGDDHPEKHAYAGLVEVVRGMLAAADQVWVSTEVLAERYRPLACEVVVVPNRLDPRIWRAHPIVPRSGGPVRFVYAGTPSHQADYEELIAPGFRRLRNEFGADVELYLIGLRRVSHTTGTVELPVPDGAAGSYPLFATWLQSMNDLDVGLAPLADTSFNRAKSNIKWMEYSGVGLASILTDIEAYRTANGQDLPALYVKPTINAFYEAMRRLTKDRDEVLRLRKAAHEIIASALGDEGGRAHRRMLLDSL</sequence>
<reference evidence="1 2" key="1">
    <citation type="submission" date="2015-05" db="EMBL/GenBank/DDBJ databases">
        <title>Draft genome sequence of Microvirga vignae strain BR3299, a novel nitrogen fixing bacteria isolated from Brazil semi-aired region.</title>
        <authorList>
            <person name="Zilli J.E."/>
            <person name="Passos S.R."/>
            <person name="Leite J."/>
            <person name="Baldani J.I."/>
            <person name="Xavier G.R."/>
            <person name="Rumjaneck N.G."/>
            <person name="Simoes-Araujo J.L."/>
        </authorList>
    </citation>
    <scope>NUCLEOTIDE SEQUENCE [LARGE SCALE GENOMIC DNA]</scope>
    <source>
        <strain evidence="1 2">BR3299</strain>
    </source>
</reference>
<organism evidence="1 2">
    <name type="scientific">Microvirga vignae</name>
    <dbReference type="NCBI Taxonomy" id="1225564"/>
    <lineage>
        <taxon>Bacteria</taxon>
        <taxon>Pseudomonadati</taxon>
        <taxon>Pseudomonadota</taxon>
        <taxon>Alphaproteobacteria</taxon>
        <taxon>Hyphomicrobiales</taxon>
        <taxon>Methylobacteriaceae</taxon>
        <taxon>Microvirga</taxon>
    </lineage>
</organism>
<gene>
    <name evidence="1" type="ORF">AA309_28620</name>
</gene>
<dbReference type="STRING" id="1225564.AA309_28620"/>
<comment type="caution">
    <text evidence="1">The sequence shown here is derived from an EMBL/GenBank/DDBJ whole genome shotgun (WGS) entry which is preliminary data.</text>
</comment>
<dbReference type="AlphaFoldDB" id="A0A0H1R478"/>
<name>A0A0H1R478_9HYPH</name>
<dbReference type="Proteomes" id="UP000035489">
    <property type="component" value="Unassembled WGS sequence"/>
</dbReference>